<evidence type="ECO:0000313" key="3">
    <source>
        <dbReference type="Proteomes" id="UP000230750"/>
    </source>
</evidence>
<keyword evidence="1" id="KW-0812">Transmembrane</keyword>
<dbReference type="AlphaFoldDB" id="A0A2G8L858"/>
<dbReference type="EMBL" id="MRZV01000176">
    <property type="protein sequence ID" value="PIK56437.1"/>
    <property type="molecule type" value="Genomic_DNA"/>
</dbReference>
<dbReference type="PANTHER" id="PTHR31901">
    <property type="entry name" value="GH3 DOMAIN-CONTAINING PROTEIN"/>
    <property type="match status" value="1"/>
</dbReference>
<dbReference type="InterPro" id="IPR004993">
    <property type="entry name" value="GH3"/>
</dbReference>
<evidence type="ECO:0000313" key="2">
    <source>
        <dbReference type="EMBL" id="PIK56437.1"/>
    </source>
</evidence>
<proteinExistence type="predicted"/>
<keyword evidence="1" id="KW-0472">Membrane</keyword>
<keyword evidence="3" id="KW-1185">Reference proteome</keyword>
<reference evidence="2 3" key="1">
    <citation type="journal article" date="2017" name="PLoS Biol.">
        <title>The sea cucumber genome provides insights into morphological evolution and visceral regeneration.</title>
        <authorList>
            <person name="Zhang X."/>
            <person name="Sun L."/>
            <person name="Yuan J."/>
            <person name="Sun Y."/>
            <person name="Gao Y."/>
            <person name="Zhang L."/>
            <person name="Li S."/>
            <person name="Dai H."/>
            <person name="Hamel J.F."/>
            <person name="Liu C."/>
            <person name="Yu Y."/>
            <person name="Liu S."/>
            <person name="Lin W."/>
            <person name="Guo K."/>
            <person name="Jin S."/>
            <person name="Xu P."/>
            <person name="Storey K.B."/>
            <person name="Huan P."/>
            <person name="Zhang T."/>
            <person name="Zhou Y."/>
            <person name="Zhang J."/>
            <person name="Lin C."/>
            <person name="Li X."/>
            <person name="Xing L."/>
            <person name="Huo D."/>
            <person name="Sun M."/>
            <person name="Wang L."/>
            <person name="Mercier A."/>
            <person name="Li F."/>
            <person name="Yang H."/>
            <person name="Xiang J."/>
        </authorList>
    </citation>
    <scope>NUCLEOTIDE SEQUENCE [LARGE SCALE GENOMIC DNA]</scope>
    <source>
        <strain evidence="2">Shaxun</strain>
        <tissue evidence="2">Muscle</tissue>
    </source>
</reference>
<feature type="transmembrane region" description="Helical" evidence="1">
    <location>
        <begin position="21"/>
        <end position="46"/>
    </location>
</feature>
<dbReference type="Pfam" id="PF03321">
    <property type="entry name" value="GH3"/>
    <property type="match status" value="1"/>
</dbReference>
<name>A0A2G8L858_STIJA</name>
<comment type="caution">
    <text evidence="2">The sequence shown here is derived from an EMBL/GenBank/DDBJ whole genome shotgun (WGS) entry which is preliminary data.</text>
</comment>
<gene>
    <name evidence="2" type="ORF">BSL78_06681</name>
</gene>
<evidence type="ECO:0000256" key="1">
    <source>
        <dbReference type="SAM" id="Phobius"/>
    </source>
</evidence>
<accession>A0A2G8L858</accession>
<keyword evidence="1" id="KW-1133">Transmembrane helix</keyword>
<feature type="transmembrane region" description="Helical" evidence="1">
    <location>
        <begin position="58"/>
        <end position="81"/>
    </location>
</feature>
<organism evidence="2 3">
    <name type="scientific">Stichopus japonicus</name>
    <name type="common">Sea cucumber</name>
    <dbReference type="NCBI Taxonomy" id="307972"/>
    <lineage>
        <taxon>Eukaryota</taxon>
        <taxon>Metazoa</taxon>
        <taxon>Echinodermata</taxon>
        <taxon>Eleutherozoa</taxon>
        <taxon>Echinozoa</taxon>
        <taxon>Holothuroidea</taxon>
        <taxon>Aspidochirotacea</taxon>
        <taxon>Aspidochirotida</taxon>
        <taxon>Stichopodidae</taxon>
        <taxon>Apostichopus</taxon>
    </lineage>
</organism>
<dbReference type="GO" id="GO:0016881">
    <property type="term" value="F:acid-amino acid ligase activity"/>
    <property type="evidence" value="ECO:0007669"/>
    <property type="project" value="TreeGrafter"/>
</dbReference>
<sequence>MRHIHLSAYVFFFTERKENTFFVIMNYVLLSSAFLAVSAVITSYIFFVMNHDFAPSSIFKIVFVGFAAGVSCTLGLVFLFISTQPVSRHFDAKRAFIHFLLEYGLRLYGKRHKARFDVSCERPRETQEILLQTFLKGARETTYVRENNISEVCDLADLKRKHKLTDYEHYKTYVDRTAKGERNVLVSGVPERLVLTSGTTGTGKLIPIKDLQTRSGEPFILMNAIVDECFPALRRMQPKLFLFCLPSLSKSEGGIDITSLSYLPKGAEFGFVGYVHHLYPTS</sequence>
<dbReference type="PANTHER" id="PTHR31901:SF9">
    <property type="entry name" value="GH3 DOMAIN-CONTAINING PROTEIN"/>
    <property type="match status" value="1"/>
</dbReference>
<dbReference type="GO" id="GO:0005737">
    <property type="term" value="C:cytoplasm"/>
    <property type="evidence" value="ECO:0007669"/>
    <property type="project" value="TreeGrafter"/>
</dbReference>
<dbReference type="OrthoDB" id="6101895at2759"/>
<protein>
    <submittedName>
        <fullName evidence="2">Putative indole-3-acetic acid-amido synthetase GH3.9</fullName>
    </submittedName>
</protein>
<dbReference type="Proteomes" id="UP000230750">
    <property type="component" value="Unassembled WGS sequence"/>
</dbReference>